<evidence type="ECO:0000313" key="4">
    <source>
        <dbReference type="Proteomes" id="UP000671399"/>
    </source>
</evidence>
<gene>
    <name evidence="3" type="ORF">JQN83_24965</name>
</gene>
<proteinExistence type="predicted"/>
<evidence type="ECO:0000256" key="2">
    <source>
        <dbReference type="SAM" id="Phobius"/>
    </source>
</evidence>
<accession>A0ABS3VEQ2</accession>
<feature type="transmembrane region" description="Helical" evidence="2">
    <location>
        <begin position="37"/>
        <end position="56"/>
    </location>
</feature>
<evidence type="ECO:0000256" key="1">
    <source>
        <dbReference type="SAM" id="MobiDB-lite"/>
    </source>
</evidence>
<reference evidence="3 4" key="1">
    <citation type="submission" date="2021-03" db="EMBL/GenBank/DDBJ databases">
        <authorList>
            <person name="Lee D.-H."/>
        </authorList>
    </citation>
    <scope>NUCLEOTIDE SEQUENCE [LARGE SCALE GENOMIC DNA]</scope>
    <source>
        <strain evidence="3 4">MMS20-R2-23</strain>
    </source>
</reference>
<keyword evidence="2" id="KW-0472">Membrane</keyword>
<keyword evidence="2" id="KW-1133">Transmembrane helix</keyword>
<feature type="compositionally biased region" description="Low complexity" evidence="1">
    <location>
        <begin position="116"/>
        <end position="126"/>
    </location>
</feature>
<feature type="region of interest" description="Disordered" evidence="1">
    <location>
        <begin position="79"/>
        <end position="130"/>
    </location>
</feature>
<evidence type="ECO:0000313" key="3">
    <source>
        <dbReference type="EMBL" id="MBO4164047.1"/>
    </source>
</evidence>
<feature type="region of interest" description="Disordered" evidence="1">
    <location>
        <begin position="1"/>
        <end position="29"/>
    </location>
</feature>
<name>A0ABS3VEQ2_9ACTN</name>
<keyword evidence="4" id="KW-1185">Reference proteome</keyword>
<protein>
    <submittedName>
        <fullName evidence="3">Uncharacterized protein</fullName>
    </submittedName>
</protein>
<dbReference type="Proteomes" id="UP000671399">
    <property type="component" value="Unassembled WGS sequence"/>
</dbReference>
<dbReference type="EMBL" id="JAGFWR010000020">
    <property type="protein sequence ID" value="MBO4164047.1"/>
    <property type="molecule type" value="Genomic_DNA"/>
</dbReference>
<sequence>MGSGTHVNDQETWRIGPGPTTRIAQRREARRRQRRRWAIGSVAGLACLAVLVTYLGPDPDPAEPDLVLPAGAPTPAGYPTGATGVGVSGEAGVAAPGLQPRERTPPPPSEPPTPTATPAASPAAPTLSVSRAEVPAEVDLTALGARDWVHWGLNRPETLIRKNGGTGEIRDEGGRGARDRYDTNPELFGWRDGAGVPAVSATATGVFVCGVGNGFALAVTGDGEPRTVHLFAGTWMAQGRLDVRLSTGGATRTLRLEDPHTTHTAQFVIRYRVPRGEQLLIRWTVEKTFNSSCGNVNLQAAAVR</sequence>
<organism evidence="3 4">
    <name type="scientific">Micromonospora antibiotica</name>
    <dbReference type="NCBI Taxonomy" id="2807623"/>
    <lineage>
        <taxon>Bacteria</taxon>
        <taxon>Bacillati</taxon>
        <taxon>Actinomycetota</taxon>
        <taxon>Actinomycetes</taxon>
        <taxon>Micromonosporales</taxon>
        <taxon>Micromonosporaceae</taxon>
        <taxon>Micromonospora</taxon>
    </lineage>
</organism>
<keyword evidence="2" id="KW-0812">Transmembrane</keyword>
<comment type="caution">
    <text evidence="3">The sequence shown here is derived from an EMBL/GenBank/DDBJ whole genome shotgun (WGS) entry which is preliminary data.</text>
</comment>
<feature type="compositionally biased region" description="Pro residues" evidence="1">
    <location>
        <begin position="105"/>
        <end position="115"/>
    </location>
</feature>